<proteinExistence type="predicted"/>
<organism evidence="1">
    <name type="scientific">Rhizophora mucronata</name>
    <name type="common">Asiatic mangrove</name>
    <dbReference type="NCBI Taxonomy" id="61149"/>
    <lineage>
        <taxon>Eukaryota</taxon>
        <taxon>Viridiplantae</taxon>
        <taxon>Streptophyta</taxon>
        <taxon>Embryophyta</taxon>
        <taxon>Tracheophyta</taxon>
        <taxon>Spermatophyta</taxon>
        <taxon>Magnoliopsida</taxon>
        <taxon>eudicotyledons</taxon>
        <taxon>Gunneridae</taxon>
        <taxon>Pentapetalae</taxon>
        <taxon>rosids</taxon>
        <taxon>fabids</taxon>
        <taxon>Malpighiales</taxon>
        <taxon>Rhizophoraceae</taxon>
        <taxon>Rhizophora</taxon>
    </lineage>
</organism>
<dbReference type="EMBL" id="GGEC01067983">
    <property type="protein sequence ID" value="MBX48467.1"/>
    <property type="molecule type" value="Transcribed_RNA"/>
</dbReference>
<evidence type="ECO:0000313" key="1">
    <source>
        <dbReference type="EMBL" id="MBX48467.1"/>
    </source>
</evidence>
<reference evidence="1" key="1">
    <citation type="submission" date="2018-02" db="EMBL/GenBank/DDBJ databases">
        <title>Rhizophora mucronata_Transcriptome.</title>
        <authorList>
            <person name="Meera S.P."/>
            <person name="Sreeshan A."/>
            <person name="Augustine A."/>
        </authorList>
    </citation>
    <scope>NUCLEOTIDE SEQUENCE</scope>
    <source>
        <tissue evidence="1">Leaf</tissue>
    </source>
</reference>
<protein>
    <submittedName>
        <fullName evidence="1">Uncharacterized protein</fullName>
    </submittedName>
</protein>
<sequence length="37" mass="4016">MITVLLRLDFAGASSKFPFGRSPSRLPGGRVVAEREP</sequence>
<accession>A0A2P2P169</accession>
<dbReference type="AlphaFoldDB" id="A0A2P2P169"/>
<name>A0A2P2P169_RHIMU</name>